<dbReference type="AlphaFoldDB" id="A0A1H6F436"/>
<dbReference type="InterPro" id="IPR010982">
    <property type="entry name" value="Lambda_DNA-bd_dom_sf"/>
</dbReference>
<evidence type="ECO:0000313" key="3">
    <source>
        <dbReference type="Proteomes" id="UP000236724"/>
    </source>
</evidence>
<accession>A0A1H6F436</accession>
<dbReference type="Gene3D" id="1.10.260.40">
    <property type="entry name" value="lambda repressor-like DNA-binding domains"/>
    <property type="match status" value="1"/>
</dbReference>
<dbReference type="RefSeq" id="WP_177428106.1">
    <property type="nucleotide sequence ID" value="NZ_FMSV02000044.1"/>
</dbReference>
<keyword evidence="3" id="KW-1185">Reference proteome</keyword>
<dbReference type="InterPro" id="IPR001387">
    <property type="entry name" value="Cro/C1-type_HTH"/>
</dbReference>
<sequence length="116" mass="13269">MQLVSAGERLRQEREKLGINQEDMGKIGGVNRLTQGKYERDQREPTRGYLAKIAEAGVDIQYLITGKRSQPDPETEKMTELFEGLNESQQREILSNIQDKKLLNQLLKQLPDKEVG</sequence>
<name>A0A1H6F436_9GAMM</name>
<reference evidence="2 3" key="1">
    <citation type="submission" date="2016-10" db="EMBL/GenBank/DDBJ databases">
        <authorList>
            <person name="de Groot N.N."/>
        </authorList>
    </citation>
    <scope>NUCLEOTIDE SEQUENCE [LARGE SCALE GENOMIC DNA]</scope>
    <source>
        <strain evidence="2">MBHS1</strain>
    </source>
</reference>
<dbReference type="Proteomes" id="UP000236724">
    <property type="component" value="Unassembled WGS sequence"/>
</dbReference>
<dbReference type="PROSITE" id="PS50943">
    <property type="entry name" value="HTH_CROC1"/>
    <property type="match status" value="1"/>
</dbReference>
<dbReference type="SUPFAM" id="SSF47413">
    <property type="entry name" value="lambda repressor-like DNA-binding domains"/>
    <property type="match status" value="1"/>
</dbReference>
<dbReference type="CDD" id="cd00093">
    <property type="entry name" value="HTH_XRE"/>
    <property type="match status" value="1"/>
</dbReference>
<gene>
    <name evidence="2" type="ORF">MBHS_00169</name>
</gene>
<dbReference type="EMBL" id="FMSV02000044">
    <property type="protein sequence ID" value="SEH04323.1"/>
    <property type="molecule type" value="Genomic_DNA"/>
</dbReference>
<feature type="domain" description="HTH cro/C1-type" evidence="1">
    <location>
        <begin position="10"/>
        <end position="63"/>
    </location>
</feature>
<dbReference type="SMART" id="SM00530">
    <property type="entry name" value="HTH_XRE"/>
    <property type="match status" value="1"/>
</dbReference>
<protein>
    <submittedName>
        <fullName evidence="2">Transcriptional repressor DicA</fullName>
    </submittedName>
</protein>
<organism evidence="2 3">
    <name type="scientific">Candidatus Venteria ishoeyi</name>
    <dbReference type="NCBI Taxonomy" id="1899563"/>
    <lineage>
        <taxon>Bacteria</taxon>
        <taxon>Pseudomonadati</taxon>
        <taxon>Pseudomonadota</taxon>
        <taxon>Gammaproteobacteria</taxon>
        <taxon>Thiotrichales</taxon>
        <taxon>Thiotrichaceae</taxon>
        <taxon>Venteria</taxon>
    </lineage>
</organism>
<dbReference type="Pfam" id="PF01381">
    <property type="entry name" value="HTH_3"/>
    <property type="match status" value="1"/>
</dbReference>
<evidence type="ECO:0000259" key="1">
    <source>
        <dbReference type="PROSITE" id="PS50943"/>
    </source>
</evidence>
<proteinExistence type="predicted"/>
<evidence type="ECO:0000313" key="2">
    <source>
        <dbReference type="EMBL" id="SEH04323.1"/>
    </source>
</evidence>
<dbReference type="GO" id="GO:0003677">
    <property type="term" value="F:DNA binding"/>
    <property type="evidence" value="ECO:0007669"/>
    <property type="project" value="InterPro"/>
</dbReference>